<organism evidence="4 7">
    <name type="scientific">Aphanomyces astaci</name>
    <name type="common">Crayfish plague agent</name>
    <dbReference type="NCBI Taxonomy" id="112090"/>
    <lineage>
        <taxon>Eukaryota</taxon>
        <taxon>Sar</taxon>
        <taxon>Stramenopiles</taxon>
        <taxon>Oomycota</taxon>
        <taxon>Saprolegniomycetes</taxon>
        <taxon>Saprolegniales</taxon>
        <taxon>Verrucalvaceae</taxon>
        <taxon>Aphanomyces</taxon>
    </lineage>
</organism>
<evidence type="ECO:0000259" key="2">
    <source>
        <dbReference type="PROSITE" id="PS51205"/>
    </source>
</evidence>
<evidence type="ECO:0000256" key="1">
    <source>
        <dbReference type="SAM" id="MobiDB-lite"/>
    </source>
</evidence>
<comment type="caution">
    <text evidence="4">The sequence shown here is derived from an EMBL/GenBank/DDBJ whole genome shotgun (WGS) entry which is preliminary data.</text>
</comment>
<dbReference type="GO" id="GO:0005085">
    <property type="term" value="F:guanyl-nucleotide exchange factor activity"/>
    <property type="evidence" value="ECO:0007669"/>
    <property type="project" value="InterPro"/>
</dbReference>
<dbReference type="GO" id="GO:0005829">
    <property type="term" value="C:cytosol"/>
    <property type="evidence" value="ECO:0007669"/>
    <property type="project" value="TreeGrafter"/>
</dbReference>
<reference evidence="6 7" key="1">
    <citation type="submission" date="2018-08" db="EMBL/GenBank/DDBJ databases">
        <title>Aphanomyces genome sequencing and annotation.</title>
        <authorList>
            <person name="Minardi D."/>
            <person name="Oidtmann B."/>
            <person name="Van Der Giezen M."/>
            <person name="Studholme D.J."/>
        </authorList>
    </citation>
    <scope>NUCLEOTIDE SEQUENCE [LARGE SCALE GENOMIC DNA]</scope>
    <source>
        <strain evidence="4 7">197901</strain>
        <strain evidence="5 8">FDL457</strain>
        <strain evidence="3 6">Kv</strain>
    </source>
</reference>
<dbReference type="GO" id="GO:0031267">
    <property type="term" value="F:small GTPase binding"/>
    <property type="evidence" value="ECO:0007669"/>
    <property type="project" value="TreeGrafter"/>
</dbReference>
<sequence>MVFHPDTDTPLSVDYLDDSFSDLEEELMDSPKNASSYLGGNSSFPRRRAMSVPSHNEIDKSKRQESLHAFQALRNLADRPSIHTQSTLDVRSALVARVVDAASARPSSRRPRTISSTSSISRPHSVFVELFVDLPPVEKQALAQLVDDDFTTRAMMGASPAATIDAHFRAIFRSATTTNSLTRPIKHSLGTVVLEFAQVFHALYQQHMHTYTKDADITAQAAADVIEFSNLLVQVIQFKYPFLETPSVIPCVEQVVEDALFVHLQPTLHGVFVAHCSVTDASLTSIMSSLRKSTCVAASVNVPLIYRLDMPAQETLPYAAAIAKMAELPHRRSPSAKIAVVSNVCHLIDEAVQSAADDLVSVLAYVLVVADCPHLASHLALMDAFLPDRISAGEEAYSLTMLHTAVAHLRSSSVD</sequence>
<evidence type="ECO:0000313" key="6">
    <source>
        <dbReference type="Proteomes" id="UP000265427"/>
    </source>
</evidence>
<dbReference type="Gene3D" id="1.20.1050.80">
    <property type="entry name" value="VPS9 domain"/>
    <property type="match status" value="1"/>
</dbReference>
<dbReference type="InterPro" id="IPR003123">
    <property type="entry name" value="VPS9"/>
</dbReference>
<dbReference type="Proteomes" id="UP000265427">
    <property type="component" value="Unassembled WGS sequence"/>
</dbReference>
<dbReference type="AlphaFoldDB" id="A0A397FBX4"/>
<dbReference type="Proteomes" id="UP000286510">
    <property type="component" value="Unassembled WGS sequence"/>
</dbReference>
<evidence type="ECO:0000313" key="8">
    <source>
        <dbReference type="Proteomes" id="UP000286510"/>
    </source>
</evidence>
<feature type="region of interest" description="Disordered" evidence="1">
    <location>
        <begin position="27"/>
        <end position="63"/>
    </location>
</feature>
<name>A0A397FBX4_APHAT</name>
<protein>
    <recommendedName>
        <fullName evidence="2">VPS9 domain-containing protein</fullName>
    </recommendedName>
</protein>
<dbReference type="GO" id="GO:0016192">
    <property type="term" value="P:vesicle-mediated transport"/>
    <property type="evidence" value="ECO:0007669"/>
    <property type="project" value="InterPro"/>
</dbReference>
<evidence type="ECO:0000313" key="3">
    <source>
        <dbReference type="EMBL" id="RHY06202.1"/>
    </source>
</evidence>
<dbReference type="PANTHER" id="PTHR23101">
    <property type="entry name" value="RAB GDP/GTP EXCHANGE FACTOR"/>
    <property type="match status" value="1"/>
</dbReference>
<evidence type="ECO:0000313" key="5">
    <source>
        <dbReference type="EMBL" id="RHZ38804.1"/>
    </source>
</evidence>
<proteinExistence type="predicted"/>
<dbReference type="EMBL" id="QUTF01008279">
    <property type="protein sequence ID" value="RHZ38804.1"/>
    <property type="molecule type" value="Genomic_DNA"/>
</dbReference>
<dbReference type="EMBL" id="QUTE01008443">
    <property type="protein sequence ID" value="RHZ24542.1"/>
    <property type="molecule type" value="Genomic_DNA"/>
</dbReference>
<dbReference type="Pfam" id="PF02204">
    <property type="entry name" value="VPS9"/>
    <property type="match status" value="1"/>
</dbReference>
<dbReference type="InterPro" id="IPR045046">
    <property type="entry name" value="Vps9-like"/>
</dbReference>
<feature type="domain" description="VPS9" evidence="2">
    <location>
        <begin position="277"/>
        <end position="415"/>
    </location>
</feature>
<dbReference type="PANTHER" id="PTHR23101:SF98">
    <property type="entry name" value="VPS9 DOMAIN-CONTAINING PROTEIN 1"/>
    <property type="match status" value="1"/>
</dbReference>
<dbReference type="InterPro" id="IPR037191">
    <property type="entry name" value="VPS9_dom_sf"/>
</dbReference>
<evidence type="ECO:0000313" key="4">
    <source>
        <dbReference type="EMBL" id="RHZ24542.1"/>
    </source>
</evidence>
<dbReference type="EMBL" id="QUSZ01006310">
    <property type="protein sequence ID" value="RHY06202.1"/>
    <property type="molecule type" value="Genomic_DNA"/>
</dbReference>
<accession>A0A397FBX4</accession>
<dbReference type="Proteomes" id="UP000266196">
    <property type="component" value="Unassembled WGS sequence"/>
</dbReference>
<feature type="compositionally biased region" description="Polar residues" evidence="1">
    <location>
        <begin position="32"/>
        <end position="44"/>
    </location>
</feature>
<dbReference type="GO" id="GO:0030139">
    <property type="term" value="C:endocytic vesicle"/>
    <property type="evidence" value="ECO:0007669"/>
    <property type="project" value="TreeGrafter"/>
</dbReference>
<dbReference type="SMART" id="SM00167">
    <property type="entry name" value="VPS9"/>
    <property type="match status" value="1"/>
</dbReference>
<evidence type="ECO:0000313" key="7">
    <source>
        <dbReference type="Proteomes" id="UP000266196"/>
    </source>
</evidence>
<gene>
    <name evidence="5" type="ORF">DYB26_003490</name>
    <name evidence="4" type="ORF">DYB31_005502</name>
    <name evidence="3" type="ORF">DYB36_004713</name>
</gene>
<dbReference type="PROSITE" id="PS51205">
    <property type="entry name" value="VPS9"/>
    <property type="match status" value="1"/>
</dbReference>
<dbReference type="SUPFAM" id="SSF109993">
    <property type="entry name" value="VPS9 domain"/>
    <property type="match status" value="1"/>
</dbReference>